<protein>
    <recommendedName>
        <fullName evidence="2">Helix-turn-helix domain containing protein</fullName>
    </recommendedName>
</protein>
<evidence type="ECO:0000313" key="1">
    <source>
        <dbReference type="EMBL" id="CAB4159149.1"/>
    </source>
</evidence>
<accession>A0A6J5NIL3</accession>
<evidence type="ECO:0008006" key="2">
    <source>
        <dbReference type="Google" id="ProtNLM"/>
    </source>
</evidence>
<proteinExistence type="predicted"/>
<sequence>MSLMGEAFLMEKYGMRLGVPQLAEVLGVKEQTIYHGISQGTLGIATYVDKKQRWADVRDVANYFDAVRPS</sequence>
<reference evidence="1" key="1">
    <citation type="submission" date="2020-04" db="EMBL/GenBank/DDBJ databases">
        <authorList>
            <person name="Chiriac C."/>
            <person name="Salcher M."/>
            <person name="Ghai R."/>
            <person name="Kavagutti S V."/>
        </authorList>
    </citation>
    <scope>NUCLEOTIDE SEQUENCE</scope>
</reference>
<name>A0A6J5NIL3_9CAUD</name>
<gene>
    <name evidence="1" type="ORF">UFOVP708_57</name>
</gene>
<organism evidence="1">
    <name type="scientific">uncultured Caudovirales phage</name>
    <dbReference type="NCBI Taxonomy" id="2100421"/>
    <lineage>
        <taxon>Viruses</taxon>
        <taxon>Duplodnaviria</taxon>
        <taxon>Heunggongvirae</taxon>
        <taxon>Uroviricota</taxon>
        <taxon>Caudoviricetes</taxon>
        <taxon>Peduoviridae</taxon>
        <taxon>Maltschvirus</taxon>
        <taxon>Maltschvirus maltsch</taxon>
    </lineage>
</organism>
<dbReference type="EMBL" id="LR796683">
    <property type="protein sequence ID" value="CAB4159149.1"/>
    <property type="molecule type" value="Genomic_DNA"/>
</dbReference>